<dbReference type="Pfam" id="PF14145">
    <property type="entry name" value="YrhK"/>
    <property type="match status" value="2"/>
</dbReference>
<feature type="transmembrane region" description="Helical" evidence="1">
    <location>
        <begin position="37"/>
        <end position="62"/>
    </location>
</feature>
<feature type="transmembrane region" description="Helical" evidence="1">
    <location>
        <begin position="223"/>
        <end position="244"/>
    </location>
</feature>
<keyword evidence="1" id="KW-1133">Transmembrane helix</keyword>
<feature type="domain" description="YrhK" evidence="2">
    <location>
        <begin position="190"/>
        <end position="245"/>
    </location>
</feature>
<reference evidence="3" key="1">
    <citation type="submission" date="2023-10" db="EMBL/GenBank/DDBJ databases">
        <authorList>
            <person name="Chen Y."/>
            <person name="Shah S."/>
            <person name="Dougan E. K."/>
            <person name="Thang M."/>
            <person name="Chan C."/>
        </authorList>
    </citation>
    <scope>NUCLEOTIDE SEQUENCE [LARGE SCALE GENOMIC DNA]</scope>
</reference>
<protein>
    <recommendedName>
        <fullName evidence="2">YrhK domain-containing protein</fullName>
    </recommendedName>
</protein>
<organism evidence="3 4">
    <name type="scientific">Prorocentrum cordatum</name>
    <dbReference type="NCBI Taxonomy" id="2364126"/>
    <lineage>
        <taxon>Eukaryota</taxon>
        <taxon>Sar</taxon>
        <taxon>Alveolata</taxon>
        <taxon>Dinophyceae</taxon>
        <taxon>Prorocentrales</taxon>
        <taxon>Prorocentraceae</taxon>
        <taxon>Prorocentrum</taxon>
    </lineage>
</organism>
<comment type="caution">
    <text evidence="3">The sequence shown here is derived from an EMBL/GenBank/DDBJ whole genome shotgun (WGS) entry which is preliminary data.</text>
</comment>
<keyword evidence="4" id="KW-1185">Reference proteome</keyword>
<accession>A0ABN9SPD4</accession>
<keyword evidence="1" id="KW-0472">Membrane</keyword>
<dbReference type="Proteomes" id="UP001189429">
    <property type="component" value="Unassembled WGS sequence"/>
</dbReference>
<name>A0ABN9SPD4_9DINO</name>
<evidence type="ECO:0000259" key="2">
    <source>
        <dbReference type="Pfam" id="PF14145"/>
    </source>
</evidence>
<evidence type="ECO:0000256" key="1">
    <source>
        <dbReference type="SAM" id="Phobius"/>
    </source>
</evidence>
<gene>
    <name evidence="3" type="ORF">PCOR1329_LOCUS31319</name>
</gene>
<evidence type="ECO:0000313" key="3">
    <source>
        <dbReference type="EMBL" id="CAK0833716.1"/>
    </source>
</evidence>
<feature type="transmembrane region" description="Helical" evidence="1">
    <location>
        <begin position="68"/>
        <end position="95"/>
    </location>
</feature>
<keyword evidence="1" id="KW-0812">Transmembrane</keyword>
<feature type="transmembrane region" description="Helical" evidence="1">
    <location>
        <begin position="154"/>
        <end position="176"/>
    </location>
</feature>
<evidence type="ECO:0000313" key="4">
    <source>
        <dbReference type="Proteomes" id="UP001189429"/>
    </source>
</evidence>
<proteinExistence type="predicted"/>
<feature type="domain" description="YrhK" evidence="2">
    <location>
        <begin position="101"/>
        <end position="175"/>
    </location>
</feature>
<feature type="transmembrane region" description="Helical" evidence="1">
    <location>
        <begin position="188"/>
        <end position="211"/>
    </location>
</feature>
<dbReference type="EMBL" id="CAUYUJ010012303">
    <property type="protein sequence ID" value="CAK0833716.1"/>
    <property type="molecule type" value="Genomic_DNA"/>
</dbReference>
<sequence length="265" mass="29025">MPHLVIERFRLFPDFLTSPRSTGRLESRTENAKAGAYLLEAAGAAASCIFIAGSICFVPQYADNIATLFAGCMLFIIGSVIYCFICTVTLSEALLRRCSNYEIWENAMYLAGSALYVVGSVLYLPARVDIIEMSMMSISLSQVCALSSIKDRQYYGTVLFIVGSFLFVVAAFVNALNPRRADETSSRLVTGTTSCYMIGSLLFAVGSVTFLPRFGCTPDLLALGAWCFIWGSAFFLLGDILSFCRVIHHYNSIVDKGSDQRSLLA</sequence>
<feature type="transmembrane region" description="Helical" evidence="1">
    <location>
        <begin position="107"/>
        <end position="126"/>
    </location>
</feature>
<dbReference type="InterPro" id="IPR025424">
    <property type="entry name" value="YrhK_domain"/>
</dbReference>